<feature type="region of interest" description="Disordered" evidence="1">
    <location>
        <begin position="33"/>
        <end position="160"/>
    </location>
</feature>
<reference evidence="2 3" key="1">
    <citation type="submission" date="2019-03" db="EMBL/GenBank/DDBJ databases">
        <title>First draft genome of Liparis tanakae, snailfish: a comprehensive survey of snailfish specific genes.</title>
        <authorList>
            <person name="Kim W."/>
            <person name="Song I."/>
            <person name="Jeong J.-H."/>
            <person name="Kim D."/>
            <person name="Kim S."/>
            <person name="Ryu S."/>
            <person name="Song J.Y."/>
            <person name="Lee S.K."/>
        </authorList>
    </citation>
    <scope>NUCLEOTIDE SEQUENCE [LARGE SCALE GENOMIC DNA]</scope>
    <source>
        <tissue evidence="2">Muscle</tissue>
    </source>
</reference>
<feature type="compositionally biased region" description="Gly residues" evidence="1">
    <location>
        <begin position="55"/>
        <end position="65"/>
    </location>
</feature>
<gene>
    <name evidence="2" type="ORF">EYF80_004663</name>
</gene>
<proteinExistence type="predicted"/>
<comment type="caution">
    <text evidence="2">The sequence shown here is derived from an EMBL/GenBank/DDBJ whole genome shotgun (WGS) entry which is preliminary data.</text>
</comment>
<dbReference type="Proteomes" id="UP000314294">
    <property type="component" value="Unassembled WGS sequence"/>
</dbReference>
<evidence type="ECO:0000313" key="3">
    <source>
        <dbReference type="Proteomes" id="UP000314294"/>
    </source>
</evidence>
<evidence type="ECO:0000256" key="1">
    <source>
        <dbReference type="SAM" id="MobiDB-lite"/>
    </source>
</evidence>
<sequence length="160" mass="18262">MVFQIELQAVDNAREEHIISIKCSCKQILAEREETEHKRNRETSSESQGEETFHGGDGATDGAGGAPRRSAVRSLSFMLRSRKRRGELSTTENHCPRPVENHYPDQWRTTTQTSGEPLPRPVENHYPDQWRTATQTSREPLPQTSGEPLPRPVENRYPDQ</sequence>
<keyword evidence="3" id="KW-1185">Reference proteome</keyword>
<accession>A0A4Z2J460</accession>
<feature type="compositionally biased region" description="Polar residues" evidence="1">
    <location>
        <begin position="131"/>
        <end position="146"/>
    </location>
</feature>
<name>A0A4Z2J460_9TELE</name>
<feature type="compositionally biased region" description="Basic and acidic residues" evidence="1">
    <location>
        <begin position="33"/>
        <end position="44"/>
    </location>
</feature>
<feature type="compositionally biased region" description="Basic and acidic residues" evidence="1">
    <location>
        <begin position="94"/>
        <end position="105"/>
    </location>
</feature>
<evidence type="ECO:0000313" key="2">
    <source>
        <dbReference type="EMBL" id="TNN85009.1"/>
    </source>
</evidence>
<protein>
    <submittedName>
        <fullName evidence="2">Uncharacterized protein</fullName>
    </submittedName>
</protein>
<dbReference type="EMBL" id="SRLO01000023">
    <property type="protein sequence ID" value="TNN85009.1"/>
    <property type="molecule type" value="Genomic_DNA"/>
</dbReference>
<organism evidence="2 3">
    <name type="scientific">Liparis tanakae</name>
    <name type="common">Tanaka's snailfish</name>
    <dbReference type="NCBI Taxonomy" id="230148"/>
    <lineage>
        <taxon>Eukaryota</taxon>
        <taxon>Metazoa</taxon>
        <taxon>Chordata</taxon>
        <taxon>Craniata</taxon>
        <taxon>Vertebrata</taxon>
        <taxon>Euteleostomi</taxon>
        <taxon>Actinopterygii</taxon>
        <taxon>Neopterygii</taxon>
        <taxon>Teleostei</taxon>
        <taxon>Neoteleostei</taxon>
        <taxon>Acanthomorphata</taxon>
        <taxon>Eupercaria</taxon>
        <taxon>Perciformes</taxon>
        <taxon>Cottioidei</taxon>
        <taxon>Cottales</taxon>
        <taxon>Liparidae</taxon>
        <taxon>Liparis</taxon>
    </lineage>
</organism>
<dbReference type="AlphaFoldDB" id="A0A4Z2J460"/>